<evidence type="ECO:0000256" key="3">
    <source>
        <dbReference type="ARBA" id="ARBA00005349"/>
    </source>
</evidence>
<dbReference type="GO" id="GO:0071949">
    <property type="term" value="F:FAD binding"/>
    <property type="evidence" value="ECO:0007669"/>
    <property type="project" value="InterPro"/>
</dbReference>
<dbReference type="InterPro" id="IPR036188">
    <property type="entry name" value="FAD/NAD-bd_sf"/>
</dbReference>
<comment type="cofactor">
    <cofactor evidence="1">
        <name>FAD</name>
        <dbReference type="ChEBI" id="CHEBI:57692"/>
    </cofactor>
</comment>
<reference evidence="10 11" key="1">
    <citation type="submission" date="2020-04" db="EMBL/GenBank/DDBJ databases">
        <title>Novosphingobium sp. TW-4 isolated from soil.</title>
        <authorList>
            <person name="Dahal R.H."/>
            <person name="Chaudhary D.K."/>
        </authorList>
    </citation>
    <scope>NUCLEOTIDE SEQUENCE [LARGE SCALE GENOMIC DNA]</scope>
    <source>
        <strain evidence="10 11">TW-4</strain>
    </source>
</reference>
<name>A0A7Y0BP63_9SPHN</name>
<evidence type="ECO:0000256" key="8">
    <source>
        <dbReference type="SAM" id="Phobius"/>
    </source>
</evidence>
<organism evidence="10 11">
    <name type="scientific">Novosphingobium olei</name>
    <dbReference type="NCBI Taxonomy" id="2728851"/>
    <lineage>
        <taxon>Bacteria</taxon>
        <taxon>Pseudomonadati</taxon>
        <taxon>Pseudomonadota</taxon>
        <taxon>Alphaproteobacteria</taxon>
        <taxon>Sphingomonadales</taxon>
        <taxon>Sphingomonadaceae</taxon>
        <taxon>Novosphingobium</taxon>
    </lineage>
</organism>
<dbReference type="PROSITE" id="PS01304">
    <property type="entry name" value="UBIH"/>
    <property type="match status" value="1"/>
</dbReference>
<comment type="similarity">
    <text evidence="3">Belongs to the UbiH/COQ6 family.</text>
</comment>
<dbReference type="GO" id="GO:0006744">
    <property type="term" value="P:ubiquinone biosynthetic process"/>
    <property type="evidence" value="ECO:0007669"/>
    <property type="project" value="UniProtKB-UniPathway"/>
</dbReference>
<dbReference type="PRINTS" id="PR00420">
    <property type="entry name" value="RNGMNOXGNASE"/>
</dbReference>
<keyword evidence="8" id="KW-0472">Membrane</keyword>
<dbReference type="InterPro" id="IPR051205">
    <property type="entry name" value="UbiH/COQ6_monooxygenase"/>
</dbReference>
<dbReference type="SUPFAM" id="SSF51905">
    <property type="entry name" value="FAD/NAD(P)-binding domain"/>
    <property type="match status" value="1"/>
</dbReference>
<keyword evidence="7" id="KW-0503">Monooxygenase</keyword>
<dbReference type="UniPathway" id="UPA00232"/>
<dbReference type="AlphaFoldDB" id="A0A7Y0BP63"/>
<evidence type="ECO:0000256" key="4">
    <source>
        <dbReference type="ARBA" id="ARBA00022630"/>
    </source>
</evidence>
<proteinExistence type="inferred from homology"/>
<keyword evidence="4" id="KW-0285">Flavoprotein</keyword>
<dbReference type="Gene3D" id="3.50.50.60">
    <property type="entry name" value="FAD/NAD(P)-binding domain"/>
    <property type="match status" value="2"/>
</dbReference>
<keyword evidence="11" id="KW-1185">Reference proteome</keyword>
<evidence type="ECO:0000256" key="1">
    <source>
        <dbReference type="ARBA" id="ARBA00001974"/>
    </source>
</evidence>
<dbReference type="GO" id="GO:0016705">
    <property type="term" value="F:oxidoreductase activity, acting on paired donors, with incorporation or reduction of molecular oxygen"/>
    <property type="evidence" value="ECO:0007669"/>
    <property type="project" value="InterPro"/>
</dbReference>
<evidence type="ECO:0000259" key="9">
    <source>
        <dbReference type="Pfam" id="PF01494"/>
    </source>
</evidence>
<dbReference type="EMBL" id="JABBGM010000003">
    <property type="protein sequence ID" value="NML93914.1"/>
    <property type="molecule type" value="Genomic_DNA"/>
</dbReference>
<keyword evidence="5" id="KW-0274">FAD</keyword>
<keyword evidence="6" id="KW-0560">Oxidoreductase</keyword>
<dbReference type="InterPro" id="IPR010971">
    <property type="entry name" value="UbiH/COQ6"/>
</dbReference>
<protein>
    <submittedName>
        <fullName evidence="10">FAD-binding protein</fullName>
    </submittedName>
</protein>
<evidence type="ECO:0000256" key="7">
    <source>
        <dbReference type="ARBA" id="ARBA00023033"/>
    </source>
</evidence>
<dbReference type="InterPro" id="IPR018168">
    <property type="entry name" value="Ubi_Hdrlase_CS"/>
</dbReference>
<dbReference type="PANTHER" id="PTHR43876">
    <property type="entry name" value="UBIQUINONE BIOSYNTHESIS MONOOXYGENASE COQ6, MITOCHONDRIAL"/>
    <property type="match status" value="1"/>
</dbReference>
<feature type="transmembrane region" description="Helical" evidence="8">
    <location>
        <begin position="35"/>
        <end position="52"/>
    </location>
</feature>
<dbReference type="GO" id="GO:0004497">
    <property type="term" value="F:monooxygenase activity"/>
    <property type="evidence" value="ECO:0007669"/>
    <property type="project" value="UniProtKB-KW"/>
</dbReference>
<keyword evidence="8" id="KW-0812">Transmembrane</keyword>
<sequence>MPRSRCRPRHHVWSNQLSDVNGEVSARGPNARADVVILGGGLVGMTLAIGLAKQGLTSVVVDSSDPAAQTAQGFDGRASAISTASWNLYVNLGMAGDLVDKGCPIDAIAVTDAMKPGRIDFRPNADEGSLGRMYANRDLRIAMYAAAAREEAITFITNARVASRERGPHGVTVTLSDGRVLAGSLLVGAEGRQSPTRDEAGFTPARWDYGHRAIISGLWHEKPHDNVAWEIFYPAGPFALLPLLDEDGRHRSALVWTVAEKDAAGVLALPEGAFLSEVARRMDGIFGKIELASPRTSYPLNFHHTAKVVSDRLALVGDAAHGMHPIAGQGLNVGLRDVAALVEVLAEGARLGLEPGDAQLLARYERWRALDTFMVAGATDVLTRLFGLPGRIPSAIRRFGMAGVQRSPTLKRFFMDEARGMSGKLPALLQA</sequence>
<dbReference type="InterPro" id="IPR002938">
    <property type="entry name" value="FAD-bd"/>
</dbReference>
<evidence type="ECO:0000256" key="2">
    <source>
        <dbReference type="ARBA" id="ARBA00004749"/>
    </source>
</evidence>
<dbReference type="Proteomes" id="UP000583556">
    <property type="component" value="Unassembled WGS sequence"/>
</dbReference>
<comment type="caution">
    <text evidence="10">The sequence shown here is derived from an EMBL/GenBank/DDBJ whole genome shotgun (WGS) entry which is preliminary data.</text>
</comment>
<evidence type="ECO:0000313" key="10">
    <source>
        <dbReference type="EMBL" id="NML93914.1"/>
    </source>
</evidence>
<keyword evidence="8" id="KW-1133">Transmembrane helix</keyword>
<evidence type="ECO:0000256" key="5">
    <source>
        <dbReference type="ARBA" id="ARBA00022827"/>
    </source>
</evidence>
<comment type="pathway">
    <text evidence="2">Cofactor biosynthesis; ubiquinone biosynthesis.</text>
</comment>
<gene>
    <name evidence="10" type="ORF">HHL27_09560</name>
</gene>
<dbReference type="NCBIfam" id="TIGR01988">
    <property type="entry name" value="Ubi-OHases"/>
    <property type="match status" value="1"/>
</dbReference>
<evidence type="ECO:0000256" key="6">
    <source>
        <dbReference type="ARBA" id="ARBA00023002"/>
    </source>
</evidence>
<feature type="domain" description="FAD-binding" evidence="9">
    <location>
        <begin position="33"/>
        <end position="368"/>
    </location>
</feature>
<accession>A0A7Y0BP63</accession>
<evidence type="ECO:0000313" key="11">
    <source>
        <dbReference type="Proteomes" id="UP000583556"/>
    </source>
</evidence>
<dbReference type="PANTHER" id="PTHR43876:SF7">
    <property type="entry name" value="UBIQUINONE BIOSYNTHESIS MONOOXYGENASE COQ6, MITOCHONDRIAL"/>
    <property type="match status" value="1"/>
</dbReference>
<dbReference type="Pfam" id="PF01494">
    <property type="entry name" value="FAD_binding_3"/>
    <property type="match status" value="1"/>
</dbReference>